<gene>
    <name evidence="1" type="ORF">A3B49_00570</name>
</gene>
<evidence type="ECO:0000313" key="2">
    <source>
        <dbReference type="Proteomes" id="UP000178017"/>
    </source>
</evidence>
<protein>
    <submittedName>
        <fullName evidence="1">Uncharacterized protein</fullName>
    </submittedName>
</protein>
<proteinExistence type="predicted"/>
<dbReference type="AlphaFoldDB" id="A0A1F5MJ63"/>
<comment type="caution">
    <text evidence="1">The sequence shown here is derived from an EMBL/GenBank/DDBJ whole genome shotgun (WGS) entry which is preliminary data.</text>
</comment>
<organism evidence="1 2">
    <name type="scientific">Candidatus Daviesbacteria bacterium RIFCSPLOWO2_01_FULL_40_24</name>
    <dbReference type="NCBI Taxonomy" id="1797787"/>
    <lineage>
        <taxon>Bacteria</taxon>
        <taxon>Candidatus Daviesiibacteriota</taxon>
    </lineage>
</organism>
<reference evidence="1 2" key="1">
    <citation type="journal article" date="2016" name="Nat. Commun.">
        <title>Thousands of microbial genomes shed light on interconnected biogeochemical processes in an aquifer system.</title>
        <authorList>
            <person name="Anantharaman K."/>
            <person name="Brown C.T."/>
            <person name="Hug L.A."/>
            <person name="Sharon I."/>
            <person name="Castelle C.J."/>
            <person name="Probst A.J."/>
            <person name="Thomas B.C."/>
            <person name="Singh A."/>
            <person name="Wilkins M.J."/>
            <person name="Karaoz U."/>
            <person name="Brodie E.L."/>
            <person name="Williams K.H."/>
            <person name="Hubbard S.S."/>
            <person name="Banfield J.F."/>
        </authorList>
    </citation>
    <scope>NUCLEOTIDE SEQUENCE [LARGE SCALE GENOMIC DNA]</scope>
</reference>
<dbReference type="Proteomes" id="UP000178017">
    <property type="component" value="Unassembled WGS sequence"/>
</dbReference>
<accession>A0A1F5MJ63</accession>
<name>A0A1F5MJ63_9BACT</name>
<dbReference type="EMBL" id="MFDO01000018">
    <property type="protein sequence ID" value="OGE65369.1"/>
    <property type="molecule type" value="Genomic_DNA"/>
</dbReference>
<sequence length="95" mass="10801">MNDEGRKLLRKLLQEEIKPVHGEIARFTSELRDLKAYTMRTNSKGNDQGREIARMSSDVIDLQNQVGGVHDDFKGVKQSNDEIRKHVGLLILAID</sequence>
<evidence type="ECO:0000313" key="1">
    <source>
        <dbReference type="EMBL" id="OGE65369.1"/>
    </source>
</evidence>